<dbReference type="SUPFAM" id="SSF51395">
    <property type="entry name" value="FMN-linked oxidoreductases"/>
    <property type="match status" value="1"/>
</dbReference>
<evidence type="ECO:0000256" key="1">
    <source>
        <dbReference type="ARBA" id="ARBA00009716"/>
    </source>
</evidence>
<evidence type="ECO:0000259" key="2">
    <source>
        <dbReference type="Pfam" id="PF01645"/>
    </source>
</evidence>
<sequence>MRVRFVLIVGLCVILATLIAIAAALVGTRLLARRVEHLLGSSPRTSILELFYSLQAWSWREIILTMRRAQSGKVAEHPMDSFVLSPSLLDQLAFDPATFHPNAHPHTHNISLTTQIGPRAKRPLTLRLPVLIAPMGYGIGLAADTKLALAQISSVIGTAASSGEGPFLPEERAYAQRWILQWSKGPWNHSRAVIKLADAIEIHLGQGAEAEIAVHKTHHLPRRLKRMAGQHQIVFHSGIPRDFFRLVPYLRRINPDVPIGVKIPASQHLEADLAILTALSLDFITIDGSEAGSAGSPAVISDHFGIPTASAVKRARDWLISRHIEGVSLIASGGAKGAADIAKLLALGADAVDVGSAILFAMSHGQVERLVPTFFQGPSALVFADSPKHRHPRLDIGQAVLHGTHWFEATAQELQVILQALGLGDVHNLSRQALIARTLEAQTLLELPTSQHVPGESGLSQQVSSLATEYQRLLTSLTEQFALLTSPRSVHRHA</sequence>
<proteinExistence type="inferred from homology"/>
<gene>
    <name evidence="3" type="ORF">BXT84_01705</name>
</gene>
<dbReference type="InterPro" id="IPR013785">
    <property type="entry name" value="Aldolase_TIM"/>
</dbReference>
<keyword evidence="4" id="KW-1185">Reference proteome</keyword>
<accession>A0ABM6RND8</accession>
<name>A0ABM6RND8_9FIRM</name>
<evidence type="ECO:0000313" key="3">
    <source>
        <dbReference type="EMBL" id="AUW92827.1"/>
    </source>
</evidence>
<evidence type="ECO:0000313" key="4">
    <source>
        <dbReference type="Proteomes" id="UP000325292"/>
    </source>
</evidence>
<dbReference type="Proteomes" id="UP000325292">
    <property type="component" value="Chromosome"/>
</dbReference>
<organism evidence="3 4">
    <name type="scientific">Sulfobacillus thermotolerans</name>
    <dbReference type="NCBI Taxonomy" id="338644"/>
    <lineage>
        <taxon>Bacteria</taxon>
        <taxon>Bacillati</taxon>
        <taxon>Bacillota</taxon>
        <taxon>Clostridia</taxon>
        <taxon>Eubacteriales</taxon>
        <taxon>Clostridiales Family XVII. Incertae Sedis</taxon>
        <taxon>Sulfobacillus</taxon>
    </lineage>
</organism>
<dbReference type="Pfam" id="PF01645">
    <property type="entry name" value="Glu_synthase"/>
    <property type="match status" value="1"/>
</dbReference>
<dbReference type="PANTHER" id="PTHR43819:SF1">
    <property type="entry name" value="ARCHAEAL-TYPE GLUTAMATE SYNTHASE [NADPH]"/>
    <property type="match status" value="1"/>
</dbReference>
<dbReference type="CDD" id="cd02808">
    <property type="entry name" value="GltS_FMN"/>
    <property type="match status" value="1"/>
</dbReference>
<reference evidence="3 4" key="1">
    <citation type="journal article" date="2019" name="Sci. Rep.">
        <title>Sulfobacillus thermotolerans: new insights into resistance and metabolic capacities of acidophilic chemolithotrophs.</title>
        <authorList>
            <person name="Panyushkina A.E."/>
            <person name="Babenko V.V."/>
            <person name="Nikitina A.S."/>
            <person name="Selezneva O.V."/>
            <person name="Tsaplina I.A."/>
            <person name="Letarova M.A."/>
            <person name="Kostryukova E.S."/>
            <person name="Letarov A.V."/>
        </authorList>
    </citation>
    <scope>NUCLEOTIDE SEQUENCE [LARGE SCALE GENOMIC DNA]</scope>
    <source>
        <strain evidence="3 4">Kr1</strain>
    </source>
</reference>
<protein>
    <recommendedName>
        <fullName evidence="2">Glutamate synthase domain-containing protein</fullName>
    </recommendedName>
</protein>
<comment type="similarity">
    <text evidence="1">Belongs to the glutamate synthase family.</text>
</comment>
<dbReference type="InterPro" id="IPR002932">
    <property type="entry name" value="Glu_synthdom"/>
</dbReference>
<dbReference type="EMBL" id="CP019454">
    <property type="protein sequence ID" value="AUW92827.1"/>
    <property type="molecule type" value="Genomic_DNA"/>
</dbReference>
<dbReference type="Gene3D" id="3.20.20.70">
    <property type="entry name" value="Aldolase class I"/>
    <property type="match status" value="1"/>
</dbReference>
<feature type="domain" description="Glutamate synthase" evidence="2">
    <location>
        <begin position="119"/>
        <end position="363"/>
    </location>
</feature>
<dbReference type="PANTHER" id="PTHR43819">
    <property type="entry name" value="ARCHAEAL-TYPE GLUTAMATE SYNTHASE [NADPH]"/>
    <property type="match status" value="1"/>
</dbReference>